<dbReference type="GO" id="GO:0051726">
    <property type="term" value="P:regulation of cell cycle"/>
    <property type="evidence" value="ECO:0007669"/>
    <property type="project" value="TreeGrafter"/>
</dbReference>
<dbReference type="CDD" id="cd00022">
    <property type="entry name" value="BIR"/>
    <property type="match status" value="1"/>
</dbReference>
<dbReference type="PANTHER" id="PTHR10044">
    <property type="entry name" value="INHIBITOR OF APOPTOSIS"/>
    <property type="match status" value="1"/>
</dbReference>
<dbReference type="PROSITE" id="PS01282">
    <property type="entry name" value="BIR_REPEAT_1"/>
    <property type="match status" value="1"/>
</dbReference>
<comment type="caution">
    <text evidence="2">The sequence shown here is derived from an EMBL/GenBank/DDBJ whole genome shotgun (WGS) entry which is preliminary data.</text>
</comment>
<dbReference type="AlphaFoldDB" id="A0AA88YL19"/>
<reference evidence="2" key="1">
    <citation type="submission" date="2019-08" db="EMBL/GenBank/DDBJ databases">
        <title>The improved chromosome-level genome for the pearl oyster Pinctada fucata martensii using PacBio sequencing and Hi-C.</title>
        <authorList>
            <person name="Zheng Z."/>
        </authorList>
    </citation>
    <scope>NUCLEOTIDE SEQUENCE</scope>
    <source>
        <strain evidence="2">ZZ-2019</strain>
        <tissue evidence="2">Adductor muscle</tissue>
    </source>
</reference>
<dbReference type="GO" id="GO:0043027">
    <property type="term" value="F:cysteine-type endopeptidase inhibitor activity involved in apoptotic process"/>
    <property type="evidence" value="ECO:0007669"/>
    <property type="project" value="TreeGrafter"/>
</dbReference>
<dbReference type="SMART" id="SM00238">
    <property type="entry name" value="BIR"/>
    <property type="match status" value="1"/>
</dbReference>
<sequence length="153" mass="17467">MAGQGSTSSMDASGFAKHSIQNDIETDSVPSYYRLWEEKSPPPPATPTYRRSIEQEIVLAPEPQKVYSLQPLYPEYVGYSTRLKTFKDSWPRYLRGPKVEDMARSGLFYSQIGDKVVCFQCGLGLKFWEPNDCAYKEHARFSPQCKYVKMVCG</sequence>
<dbReference type="InterPro" id="IPR050784">
    <property type="entry name" value="IAP"/>
</dbReference>
<dbReference type="GO" id="GO:0043066">
    <property type="term" value="P:negative regulation of apoptotic process"/>
    <property type="evidence" value="ECO:0007669"/>
    <property type="project" value="TreeGrafter"/>
</dbReference>
<dbReference type="GO" id="GO:0005737">
    <property type="term" value="C:cytoplasm"/>
    <property type="evidence" value="ECO:0007669"/>
    <property type="project" value="TreeGrafter"/>
</dbReference>
<keyword evidence="3" id="KW-1185">Reference proteome</keyword>
<protein>
    <submittedName>
        <fullName evidence="2">Uncharacterized protein</fullName>
    </submittedName>
</protein>
<dbReference type="GO" id="GO:0061630">
    <property type="term" value="F:ubiquitin protein ligase activity"/>
    <property type="evidence" value="ECO:0007669"/>
    <property type="project" value="TreeGrafter"/>
</dbReference>
<dbReference type="Pfam" id="PF00653">
    <property type="entry name" value="BIR"/>
    <property type="match status" value="1"/>
</dbReference>
<dbReference type="Gene3D" id="1.10.1170.10">
    <property type="entry name" value="Inhibitor Of Apoptosis Protein (2mihbC-IAP-1), Chain A"/>
    <property type="match status" value="1"/>
</dbReference>
<feature type="compositionally biased region" description="Polar residues" evidence="1">
    <location>
        <begin position="1"/>
        <end position="11"/>
    </location>
</feature>
<evidence type="ECO:0000313" key="3">
    <source>
        <dbReference type="Proteomes" id="UP001186944"/>
    </source>
</evidence>
<evidence type="ECO:0000313" key="2">
    <source>
        <dbReference type="EMBL" id="KAK3107720.1"/>
    </source>
</evidence>
<gene>
    <name evidence="2" type="ORF">FSP39_020777</name>
</gene>
<organism evidence="2 3">
    <name type="scientific">Pinctada imbricata</name>
    <name type="common">Atlantic pearl-oyster</name>
    <name type="synonym">Pinctada martensii</name>
    <dbReference type="NCBI Taxonomy" id="66713"/>
    <lineage>
        <taxon>Eukaryota</taxon>
        <taxon>Metazoa</taxon>
        <taxon>Spiralia</taxon>
        <taxon>Lophotrochozoa</taxon>
        <taxon>Mollusca</taxon>
        <taxon>Bivalvia</taxon>
        <taxon>Autobranchia</taxon>
        <taxon>Pteriomorphia</taxon>
        <taxon>Pterioida</taxon>
        <taxon>Pterioidea</taxon>
        <taxon>Pteriidae</taxon>
        <taxon>Pinctada</taxon>
    </lineage>
</organism>
<evidence type="ECO:0000256" key="1">
    <source>
        <dbReference type="SAM" id="MobiDB-lite"/>
    </source>
</evidence>
<dbReference type="PROSITE" id="PS50143">
    <property type="entry name" value="BIR_REPEAT_2"/>
    <property type="match status" value="1"/>
</dbReference>
<dbReference type="SUPFAM" id="SSF57924">
    <property type="entry name" value="Inhibitor of apoptosis (IAP) repeat"/>
    <property type="match status" value="1"/>
</dbReference>
<dbReference type="Proteomes" id="UP001186944">
    <property type="component" value="Unassembled WGS sequence"/>
</dbReference>
<dbReference type="GO" id="GO:0005634">
    <property type="term" value="C:nucleus"/>
    <property type="evidence" value="ECO:0007669"/>
    <property type="project" value="TreeGrafter"/>
</dbReference>
<dbReference type="PANTHER" id="PTHR10044:SF139">
    <property type="entry name" value="DEATH-ASSOCIATED INHIBITOR OF APOPTOSIS 2"/>
    <property type="match status" value="1"/>
</dbReference>
<dbReference type="GO" id="GO:0031398">
    <property type="term" value="P:positive regulation of protein ubiquitination"/>
    <property type="evidence" value="ECO:0007669"/>
    <property type="project" value="TreeGrafter"/>
</dbReference>
<proteinExistence type="predicted"/>
<dbReference type="InterPro" id="IPR001370">
    <property type="entry name" value="BIR_rpt"/>
</dbReference>
<dbReference type="EMBL" id="VSWD01000002">
    <property type="protein sequence ID" value="KAK3107720.1"/>
    <property type="molecule type" value="Genomic_DNA"/>
</dbReference>
<feature type="region of interest" description="Disordered" evidence="1">
    <location>
        <begin position="1"/>
        <end position="23"/>
    </location>
</feature>
<accession>A0AA88YL19</accession>
<name>A0AA88YL19_PINIB</name>